<keyword evidence="2" id="KW-1185">Reference proteome</keyword>
<organism evidence="1 2">
    <name type="scientific">Portunus trituberculatus</name>
    <name type="common">Swimming crab</name>
    <name type="synonym">Neptunus trituberculatus</name>
    <dbReference type="NCBI Taxonomy" id="210409"/>
    <lineage>
        <taxon>Eukaryota</taxon>
        <taxon>Metazoa</taxon>
        <taxon>Ecdysozoa</taxon>
        <taxon>Arthropoda</taxon>
        <taxon>Crustacea</taxon>
        <taxon>Multicrustacea</taxon>
        <taxon>Malacostraca</taxon>
        <taxon>Eumalacostraca</taxon>
        <taxon>Eucarida</taxon>
        <taxon>Decapoda</taxon>
        <taxon>Pleocyemata</taxon>
        <taxon>Brachyura</taxon>
        <taxon>Eubrachyura</taxon>
        <taxon>Portunoidea</taxon>
        <taxon>Portunidae</taxon>
        <taxon>Portuninae</taxon>
        <taxon>Portunus</taxon>
    </lineage>
</organism>
<reference evidence="1 2" key="1">
    <citation type="submission" date="2019-05" db="EMBL/GenBank/DDBJ databases">
        <title>Another draft genome of Portunus trituberculatus and its Hox gene families provides insights of decapod evolution.</title>
        <authorList>
            <person name="Jeong J.-H."/>
            <person name="Song I."/>
            <person name="Kim S."/>
            <person name="Choi T."/>
            <person name="Kim D."/>
            <person name="Ryu S."/>
            <person name="Kim W."/>
        </authorList>
    </citation>
    <scope>NUCLEOTIDE SEQUENCE [LARGE SCALE GENOMIC DNA]</scope>
    <source>
        <tissue evidence="1">Muscle</tissue>
    </source>
</reference>
<dbReference type="Proteomes" id="UP000324222">
    <property type="component" value="Unassembled WGS sequence"/>
</dbReference>
<protein>
    <submittedName>
        <fullName evidence="1">Uncharacterized protein</fullName>
    </submittedName>
</protein>
<evidence type="ECO:0000313" key="2">
    <source>
        <dbReference type="Proteomes" id="UP000324222"/>
    </source>
</evidence>
<dbReference type="EMBL" id="VSRR010007359">
    <property type="protein sequence ID" value="MPC46751.1"/>
    <property type="molecule type" value="Genomic_DNA"/>
</dbReference>
<sequence length="40" mass="4711">MKNRPNPVELQGSPVPINQVIYFNLNKTLGLQKFQYFYLP</sequence>
<evidence type="ECO:0000313" key="1">
    <source>
        <dbReference type="EMBL" id="MPC46751.1"/>
    </source>
</evidence>
<comment type="caution">
    <text evidence="1">The sequence shown here is derived from an EMBL/GenBank/DDBJ whole genome shotgun (WGS) entry which is preliminary data.</text>
</comment>
<gene>
    <name evidence="1" type="ORF">E2C01_040476</name>
</gene>
<proteinExistence type="predicted"/>
<accession>A0A5B7FHK5</accession>
<name>A0A5B7FHK5_PORTR</name>
<dbReference type="AlphaFoldDB" id="A0A5B7FHK5"/>